<comment type="caution">
    <text evidence="21">The sequence shown here is derived from an EMBL/GenBank/DDBJ whole genome shotgun (WGS) entry which is preliminary data.</text>
</comment>
<keyword evidence="7 18" id="KW-0808">Transferase</keyword>
<dbReference type="InterPro" id="IPR003374">
    <property type="entry name" value="ApbE-like_sf"/>
</dbReference>
<evidence type="ECO:0000256" key="16">
    <source>
        <dbReference type="ARBA" id="ARBA00048540"/>
    </source>
</evidence>
<evidence type="ECO:0000256" key="10">
    <source>
        <dbReference type="ARBA" id="ARBA00022827"/>
    </source>
</evidence>
<reference evidence="21 22" key="1">
    <citation type="submission" date="2020-08" db="EMBL/GenBank/DDBJ databases">
        <title>Genomic Encyclopedia of Type Strains, Phase IV (KMG-IV): sequencing the most valuable type-strain genomes for metagenomic binning, comparative biology and taxonomic classification.</title>
        <authorList>
            <person name="Goeker M."/>
        </authorList>
    </citation>
    <scope>NUCLEOTIDE SEQUENCE [LARGE SCALE GENOMIC DNA]</scope>
    <source>
        <strain evidence="21 22">DSM 25897</strain>
    </source>
</reference>
<evidence type="ECO:0000256" key="7">
    <source>
        <dbReference type="ARBA" id="ARBA00022679"/>
    </source>
</evidence>
<keyword evidence="12" id="KW-0472">Membrane</keyword>
<evidence type="ECO:0000256" key="5">
    <source>
        <dbReference type="ARBA" id="ARBA00022519"/>
    </source>
</evidence>
<dbReference type="RefSeq" id="WP_183948892.1">
    <property type="nucleotide sequence ID" value="NZ_JACHHX010000016.1"/>
</dbReference>
<sequence length="342" mass="36649">MRRFRSSVARLALVAMLLLAACAPPPQVHTLSGPTMGTVWTVRLAGLPADVTVPRLRAEIEALLETANAQMSTYRDDSEITRFNRAPAGTAMTVSEDFARVLAAALALAEDTGGAYDPTVGPLVNLWGFGPDGHRDRAPEDAAIAAMRERVGWQRLRFDAATRTLVQPGGVYLDLSSIAKGDAVDRIAEHLAARGVAAALVDIGGDMRLFGRKPDGSGWRVAIERPVPGTRDVHTIIEPGDRAVATSGSYRNFFRDGDREFSHTIDPRSGRPVAHGLVSVTVIDESCLRADALATALTVLGPEEGYAFAEARGLAVLLLVREGDSVAERMTPAFARYLERAP</sequence>
<evidence type="ECO:0000256" key="17">
    <source>
        <dbReference type="ARBA" id="ARBA00060485"/>
    </source>
</evidence>
<evidence type="ECO:0000256" key="19">
    <source>
        <dbReference type="PIRSR" id="PIRSR006268-2"/>
    </source>
</evidence>
<accession>A0A7W7Y172</accession>
<evidence type="ECO:0000256" key="18">
    <source>
        <dbReference type="PIRNR" id="PIRNR006268"/>
    </source>
</evidence>
<evidence type="ECO:0000256" key="3">
    <source>
        <dbReference type="ARBA" id="ARBA00016337"/>
    </source>
</evidence>
<evidence type="ECO:0000256" key="6">
    <source>
        <dbReference type="ARBA" id="ARBA00022630"/>
    </source>
</evidence>
<dbReference type="GO" id="GO:0016740">
    <property type="term" value="F:transferase activity"/>
    <property type="evidence" value="ECO:0007669"/>
    <property type="project" value="UniProtKB-UniRule"/>
</dbReference>
<dbReference type="FunFam" id="3.10.520.10:FF:000001">
    <property type="entry name" value="FAD:protein FMN transferase"/>
    <property type="match status" value="1"/>
</dbReference>
<gene>
    <name evidence="21" type="ORF">HNQ58_002134</name>
</gene>
<dbReference type="AlphaFoldDB" id="A0A7W7Y172"/>
<dbReference type="PROSITE" id="PS51257">
    <property type="entry name" value="PROKAR_LIPOPROTEIN"/>
    <property type="match status" value="1"/>
</dbReference>
<keyword evidence="5 20" id="KW-0997">Cell inner membrane</keyword>
<protein>
    <recommendedName>
        <fullName evidence="3 18">FAD:protein FMN transferase</fullName>
        <ecNumber evidence="2 18">2.7.1.180</ecNumber>
    </recommendedName>
    <alternativeName>
        <fullName evidence="15 18">Flavin transferase</fullName>
    </alternativeName>
</protein>
<evidence type="ECO:0000256" key="1">
    <source>
        <dbReference type="ARBA" id="ARBA00008282"/>
    </source>
</evidence>
<evidence type="ECO:0000256" key="2">
    <source>
        <dbReference type="ARBA" id="ARBA00011955"/>
    </source>
</evidence>
<keyword evidence="8 18" id="KW-0479">Metal-binding</keyword>
<dbReference type="Proteomes" id="UP000519004">
    <property type="component" value="Unassembled WGS sequence"/>
</dbReference>
<dbReference type="Gene3D" id="3.10.520.10">
    <property type="entry name" value="ApbE-like domains"/>
    <property type="match status" value="1"/>
</dbReference>
<evidence type="ECO:0000256" key="20">
    <source>
        <dbReference type="RuleBase" id="RU363002"/>
    </source>
</evidence>
<dbReference type="PANTHER" id="PTHR30040:SF2">
    <property type="entry name" value="FAD:PROTEIN FMN TRANSFERASE"/>
    <property type="match status" value="1"/>
</dbReference>
<comment type="similarity">
    <text evidence="1 18 20">Belongs to the ApbE family.</text>
</comment>
<evidence type="ECO:0000256" key="9">
    <source>
        <dbReference type="ARBA" id="ARBA00022729"/>
    </source>
</evidence>
<feature type="binding site" evidence="19">
    <location>
        <position position="177"/>
    </location>
    <ligand>
        <name>Mg(2+)</name>
        <dbReference type="ChEBI" id="CHEBI:18420"/>
    </ligand>
</feature>
<dbReference type="PANTHER" id="PTHR30040">
    <property type="entry name" value="THIAMINE BIOSYNTHESIS LIPOPROTEIN APBE"/>
    <property type="match status" value="1"/>
</dbReference>
<keyword evidence="11 18" id="KW-0460">Magnesium</keyword>
<feature type="binding site" evidence="19">
    <location>
        <position position="291"/>
    </location>
    <ligand>
        <name>Mg(2+)</name>
        <dbReference type="ChEBI" id="CHEBI:18420"/>
    </ligand>
</feature>
<keyword evidence="14 20" id="KW-0449">Lipoprotein</keyword>
<evidence type="ECO:0000256" key="14">
    <source>
        <dbReference type="ARBA" id="ARBA00023288"/>
    </source>
</evidence>
<dbReference type="GO" id="GO:0005886">
    <property type="term" value="C:plasma membrane"/>
    <property type="evidence" value="ECO:0007669"/>
    <property type="project" value="UniProtKB-SubCell"/>
</dbReference>
<dbReference type="EMBL" id="JACHHX010000016">
    <property type="protein sequence ID" value="MBB5016223.1"/>
    <property type="molecule type" value="Genomic_DNA"/>
</dbReference>
<proteinExistence type="inferred from homology"/>
<dbReference type="InterPro" id="IPR024932">
    <property type="entry name" value="ApbE"/>
</dbReference>
<evidence type="ECO:0000256" key="12">
    <source>
        <dbReference type="ARBA" id="ARBA00023136"/>
    </source>
</evidence>
<keyword evidence="22" id="KW-1185">Reference proteome</keyword>
<evidence type="ECO:0000256" key="11">
    <source>
        <dbReference type="ARBA" id="ARBA00022842"/>
    </source>
</evidence>
<name>A0A7W7Y172_9GAMM</name>
<keyword evidence="9 20" id="KW-0732">Signal</keyword>
<feature type="binding site" evidence="19">
    <location>
        <position position="295"/>
    </location>
    <ligand>
        <name>Mg(2+)</name>
        <dbReference type="ChEBI" id="CHEBI:18420"/>
    </ligand>
</feature>
<dbReference type="Pfam" id="PF02424">
    <property type="entry name" value="ApbE"/>
    <property type="match status" value="1"/>
</dbReference>
<comment type="function">
    <text evidence="20">Flavin transferase that catalyzes the transfer of the FMN moiety of FAD and its covalent binding to the hydroxyl group of a threonine residue in a target flavoprotein.</text>
</comment>
<organism evidence="21 22">
    <name type="scientific">Rehaibacterium terrae</name>
    <dbReference type="NCBI Taxonomy" id="1341696"/>
    <lineage>
        <taxon>Bacteria</taxon>
        <taxon>Pseudomonadati</taxon>
        <taxon>Pseudomonadota</taxon>
        <taxon>Gammaproteobacteria</taxon>
        <taxon>Lysobacterales</taxon>
        <taxon>Lysobacteraceae</taxon>
        <taxon>Rehaibacterium</taxon>
    </lineage>
</organism>
<feature type="chain" id="PRO_5031606274" description="FAD:protein FMN transferase" evidence="20">
    <location>
        <begin position="21"/>
        <end position="342"/>
    </location>
</feature>
<keyword evidence="4" id="KW-1003">Cell membrane</keyword>
<evidence type="ECO:0000313" key="21">
    <source>
        <dbReference type="EMBL" id="MBB5016223.1"/>
    </source>
</evidence>
<comment type="catalytic activity">
    <reaction evidence="16 18 20">
        <text>L-threonyl-[protein] + FAD = FMN-L-threonyl-[protein] + AMP + H(+)</text>
        <dbReference type="Rhea" id="RHEA:36847"/>
        <dbReference type="Rhea" id="RHEA-COMP:11060"/>
        <dbReference type="Rhea" id="RHEA-COMP:11061"/>
        <dbReference type="ChEBI" id="CHEBI:15378"/>
        <dbReference type="ChEBI" id="CHEBI:30013"/>
        <dbReference type="ChEBI" id="CHEBI:57692"/>
        <dbReference type="ChEBI" id="CHEBI:74257"/>
        <dbReference type="ChEBI" id="CHEBI:456215"/>
        <dbReference type="EC" id="2.7.1.180"/>
    </reaction>
</comment>
<comment type="subcellular location">
    <subcellularLocation>
        <location evidence="17 20">Cell inner membrane</location>
        <topology evidence="17 20">Lipid-anchor</topology>
        <orientation evidence="17 20">Periplasmic side</orientation>
    </subcellularLocation>
</comment>
<dbReference type="PIRSF" id="PIRSF006268">
    <property type="entry name" value="ApbE"/>
    <property type="match status" value="1"/>
</dbReference>
<keyword evidence="6 18" id="KW-0285">Flavoprotein</keyword>
<evidence type="ECO:0000313" key="22">
    <source>
        <dbReference type="Proteomes" id="UP000519004"/>
    </source>
</evidence>
<keyword evidence="13" id="KW-0564">Palmitate</keyword>
<feature type="signal peptide" evidence="20">
    <location>
        <begin position="1"/>
        <end position="20"/>
    </location>
</feature>
<comment type="cofactor">
    <cofactor evidence="19">
        <name>Mg(2+)</name>
        <dbReference type="ChEBI" id="CHEBI:18420"/>
    </cofactor>
    <cofactor evidence="19">
        <name>Mn(2+)</name>
        <dbReference type="ChEBI" id="CHEBI:29035"/>
    </cofactor>
    <text evidence="19">Magnesium. Can also use manganese.</text>
</comment>
<dbReference type="EC" id="2.7.1.180" evidence="2 18"/>
<dbReference type="GO" id="GO:0046872">
    <property type="term" value="F:metal ion binding"/>
    <property type="evidence" value="ECO:0007669"/>
    <property type="project" value="UniProtKB-UniRule"/>
</dbReference>
<evidence type="ECO:0000256" key="13">
    <source>
        <dbReference type="ARBA" id="ARBA00023139"/>
    </source>
</evidence>
<evidence type="ECO:0000256" key="4">
    <source>
        <dbReference type="ARBA" id="ARBA00022475"/>
    </source>
</evidence>
<keyword evidence="10 18" id="KW-0274">FAD</keyword>
<evidence type="ECO:0000256" key="8">
    <source>
        <dbReference type="ARBA" id="ARBA00022723"/>
    </source>
</evidence>
<dbReference type="SUPFAM" id="SSF143631">
    <property type="entry name" value="ApbE-like"/>
    <property type="match status" value="1"/>
</dbReference>
<evidence type="ECO:0000256" key="15">
    <source>
        <dbReference type="ARBA" id="ARBA00031306"/>
    </source>
</evidence>